<dbReference type="Proteomes" id="UP000783287">
    <property type="component" value="Unassembled WGS sequence"/>
</dbReference>
<dbReference type="SUPFAM" id="SSF49464">
    <property type="entry name" value="Carboxypeptidase regulatory domain-like"/>
    <property type="match status" value="1"/>
</dbReference>
<protein>
    <submittedName>
        <fullName evidence="1">Uncharacterized protein</fullName>
    </submittedName>
</protein>
<comment type="caution">
    <text evidence="1">The sequence shown here is derived from an EMBL/GenBank/DDBJ whole genome shotgun (WGS) entry which is preliminary data.</text>
</comment>
<proteinExistence type="predicted"/>
<name>A0A955L6E6_9BACT</name>
<dbReference type="AlphaFoldDB" id="A0A955L6E6"/>
<sequence length="70" mass="8007">QLDVKMSDTQGRYRFLLSSGTYRMKVDYQGYTFPAKQQRNVISTQTGEKFVEFNIQKGKPVNISLGLDPS</sequence>
<dbReference type="Gene3D" id="2.60.40.1120">
    <property type="entry name" value="Carboxypeptidase-like, regulatory domain"/>
    <property type="match status" value="1"/>
</dbReference>
<organism evidence="1 2">
    <name type="scientific">Candidatus Dojkabacteria bacterium</name>
    <dbReference type="NCBI Taxonomy" id="2099670"/>
    <lineage>
        <taxon>Bacteria</taxon>
        <taxon>Candidatus Dojkabacteria</taxon>
    </lineage>
</organism>
<dbReference type="InterPro" id="IPR008969">
    <property type="entry name" value="CarboxyPept-like_regulatory"/>
</dbReference>
<evidence type="ECO:0000313" key="2">
    <source>
        <dbReference type="Proteomes" id="UP000783287"/>
    </source>
</evidence>
<accession>A0A955L6E6</accession>
<evidence type="ECO:0000313" key="1">
    <source>
        <dbReference type="EMBL" id="MCA9383890.1"/>
    </source>
</evidence>
<dbReference type="EMBL" id="JAGQLK010000165">
    <property type="protein sequence ID" value="MCA9383890.1"/>
    <property type="molecule type" value="Genomic_DNA"/>
</dbReference>
<reference evidence="1" key="1">
    <citation type="submission" date="2020-04" db="EMBL/GenBank/DDBJ databases">
        <authorList>
            <person name="Zhang T."/>
        </authorList>
    </citation>
    <scope>NUCLEOTIDE SEQUENCE</scope>
    <source>
        <strain evidence="1">HKST-UBA14</strain>
    </source>
</reference>
<feature type="non-terminal residue" evidence="1">
    <location>
        <position position="1"/>
    </location>
</feature>
<reference evidence="1" key="2">
    <citation type="journal article" date="2021" name="Microbiome">
        <title>Successional dynamics and alternative stable states in a saline activated sludge microbial community over 9 years.</title>
        <authorList>
            <person name="Wang Y."/>
            <person name="Ye J."/>
            <person name="Ju F."/>
            <person name="Liu L."/>
            <person name="Boyd J.A."/>
            <person name="Deng Y."/>
            <person name="Parks D.H."/>
            <person name="Jiang X."/>
            <person name="Yin X."/>
            <person name="Woodcroft B.J."/>
            <person name="Tyson G.W."/>
            <person name="Hugenholtz P."/>
            <person name="Polz M.F."/>
            <person name="Zhang T."/>
        </authorList>
    </citation>
    <scope>NUCLEOTIDE SEQUENCE</scope>
    <source>
        <strain evidence="1">HKST-UBA14</strain>
    </source>
</reference>
<gene>
    <name evidence="1" type="ORF">KC909_06020</name>
</gene>